<dbReference type="AlphaFoldDB" id="A0AB34G316"/>
<organism evidence="2 3">
    <name type="scientific">Purpureocillium lavendulum</name>
    <dbReference type="NCBI Taxonomy" id="1247861"/>
    <lineage>
        <taxon>Eukaryota</taxon>
        <taxon>Fungi</taxon>
        <taxon>Dikarya</taxon>
        <taxon>Ascomycota</taxon>
        <taxon>Pezizomycotina</taxon>
        <taxon>Sordariomycetes</taxon>
        <taxon>Hypocreomycetidae</taxon>
        <taxon>Hypocreales</taxon>
        <taxon>Ophiocordycipitaceae</taxon>
        <taxon>Purpureocillium</taxon>
    </lineage>
</organism>
<feature type="region of interest" description="Disordered" evidence="1">
    <location>
        <begin position="41"/>
        <end position="62"/>
    </location>
</feature>
<reference evidence="2" key="1">
    <citation type="submission" date="2023-01" db="EMBL/GenBank/DDBJ databases">
        <title>The growth and conidiation of Purpureocillium lavendulum are regulated by nitrogen source and histone H3K14 acetylation.</title>
        <authorList>
            <person name="Tang P."/>
            <person name="Han J."/>
            <person name="Zhang C."/>
            <person name="Tang P."/>
            <person name="Qi F."/>
            <person name="Zhang K."/>
            <person name="Liang L."/>
        </authorList>
    </citation>
    <scope>NUCLEOTIDE SEQUENCE</scope>
    <source>
        <strain evidence="2">YMF1.00683</strain>
    </source>
</reference>
<name>A0AB34G316_9HYPO</name>
<gene>
    <name evidence="2" type="ORF">O9K51_00404</name>
</gene>
<evidence type="ECO:0000256" key="1">
    <source>
        <dbReference type="SAM" id="MobiDB-lite"/>
    </source>
</evidence>
<dbReference type="EMBL" id="JAQHRD010000001">
    <property type="protein sequence ID" value="KAJ6445643.1"/>
    <property type="molecule type" value="Genomic_DNA"/>
</dbReference>
<dbReference type="Proteomes" id="UP001163105">
    <property type="component" value="Unassembled WGS sequence"/>
</dbReference>
<sequence length="245" mass="25530">MYMESSTQTDRQHKHTMKLLVCAIAAVVGHTIGVAALAAGPPDGSHVAVSSGEHEVKPGGPRVAVDGNIQQVPAQLLKLKGSGANGTSSTPQRRDQKGDWAGSQFKVRCARSGSSEAAEVARIEKGVAELRGVGGQPKMSAGPGECKTASCSHNSAISWCNNNWANTELPAFSFIAEGAELILKDCKRGPNGSLVKGEVYHKDRNVSVSVLTPPLAMMPFRPSHPACANPSISGDAENALAIELA</sequence>
<accession>A0AB34G316</accession>
<dbReference type="PANTHER" id="PTHR35605">
    <property type="entry name" value="ECP2 EFFECTOR PROTEIN DOMAIN-CONTAINING PROTEIN-RELATED"/>
    <property type="match status" value="1"/>
</dbReference>
<protein>
    <submittedName>
        <fullName evidence="2">Uncharacterized protein</fullName>
    </submittedName>
</protein>
<feature type="region of interest" description="Disordered" evidence="1">
    <location>
        <begin position="79"/>
        <end position="102"/>
    </location>
</feature>
<evidence type="ECO:0000313" key="3">
    <source>
        <dbReference type="Proteomes" id="UP001163105"/>
    </source>
</evidence>
<comment type="caution">
    <text evidence="2">The sequence shown here is derived from an EMBL/GenBank/DDBJ whole genome shotgun (WGS) entry which is preliminary data.</text>
</comment>
<proteinExistence type="predicted"/>
<evidence type="ECO:0000313" key="2">
    <source>
        <dbReference type="EMBL" id="KAJ6445643.1"/>
    </source>
</evidence>
<dbReference type="PANTHER" id="PTHR35605:SF1">
    <property type="entry name" value="ECP2 EFFECTOR PROTEIN DOMAIN-CONTAINING PROTEIN-RELATED"/>
    <property type="match status" value="1"/>
</dbReference>
<keyword evidence="3" id="KW-1185">Reference proteome</keyword>